<dbReference type="Proteomes" id="UP000006786">
    <property type="component" value="Unassembled WGS sequence"/>
</dbReference>
<feature type="domain" description="N-acetyltransferase" evidence="3">
    <location>
        <begin position="14"/>
        <end position="163"/>
    </location>
</feature>
<accession>K2M8J2</accession>
<protein>
    <submittedName>
        <fullName evidence="4">Acetyltransferase</fullName>
    </submittedName>
</protein>
<dbReference type="AlphaFoldDB" id="K2M8J2"/>
<name>K2M8J2_9HYPH</name>
<dbReference type="PATRIC" id="fig|391937.3.peg.3820"/>
<comment type="caution">
    <text evidence="4">The sequence shown here is derived from an EMBL/GenBank/DDBJ whole genome shotgun (WGS) entry which is preliminary data.</text>
</comment>
<dbReference type="Gene3D" id="3.40.630.30">
    <property type="match status" value="1"/>
</dbReference>
<dbReference type="InterPro" id="IPR016181">
    <property type="entry name" value="Acyl_CoA_acyltransferase"/>
</dbReference>
<organism evidence="4 5">
    <name type="scientific">Nitratireductor pacificus pht-3B</name>
    <dbReference type="NCBI Taxonomy" id="391937"/>
    <lineage>
        <taxon>Bacteria</taxon>
        <taxon>Pseudomonadati</taxon>
        <taxon>Pseudomonadota</taxon>
        <taxon>Alphaproteobacteria</taxon>
        <taxon>Hyphomicrobiales</taxon>
        <taxon>Phyllobacteriaceae</taxon>
        <taxon>Nitratireductor</taxon>
    </lineage>
</organism>
<proteinExistence type="predicted"/>
<gene>
    <name evidence="4" type="ORF">NA2_18590</name>
</gene>
<evidence type="ECO:0000313" key="5">
    <source>
        <dbReference type="Proteomes" id="UP000006786"/>
    </source>
</evidence>
<dbReference type="EMBL" id="AMRM01000026">
    <property type="protein sequence ID" value="EKF17295.1"/>
    <property type="molecule type" value="Genomic_DNA"/>
</dbReference>
<dbReference type="PANTHER" id="PTHR43877:SF2">
    <property type="entry name" value="AMINOALKYLPHOSPHONATE N-ACETYLTRANSFERASE-RELATED"/>
    <property type="match status" value="1"/>
</dbReference>
<dbReference type="PROSITE" id="PS51186">
    <property type="entry name" value="GNAT"/>
    <property type="match status" value="1"/>
</dbReference>
<dbReference type="Pfam" id="PF00583">
    <property type="entry name" value="Acetyltransf_1"/>
    <property type="match status" value="1"/>
</dbReference>
<dbReference type="InterPro" id="IPR000182">
    <property type="entry name" value="GNAT_dom"/>
</dbReference>
<dbReference type="STRING" id="391937.NA2_18590"/>
<dbReference type="SUPFAM" id="SSF55729">
    <property type="entry name" value="Acyl-CoA N-acyltransferases (Nat)"/>
    <property type="match status" value="1"/>
</dbReference>
<evidence type="ECO:0000259" key="3">
    <source>
        <dbReference type="PROSITE" id="PS51186"/>
    </source>
</evidence>
<dbReference type="CDD" id="cd04301">
    <property type="entry name" value="NAT_SF"/>
    <property type="match status" value="1"/>
</dbReference>
<dbReference type="PANTHER" id="PTHR43877">
    <property type="entry name" value="AMINOALKYLPHOSPHONATE N-ACETYLTRANSFERASE-RELATED-RELATED"/>
    <property type="match status" value="1"/>
</dbReference>
<evidence type="ECO:0000256" key="1">
    <source>
        <dbReference type="ARBA" id="ARBA00022679"/>
    </source>
</evidence>
<dbReference type="GO" id="GO:0016747">
    <property type="term" value="F:acyltransferase activity, transferring groups other than amino-acyl groups"/>
    <property type="evidence" value="ECO:0007669"/>
    <property type="project" value="InterPro"/>
</dbReference>
<sequence>MREIAMSVDEDQPVSIREAERRDVAAIVALFAADSLGGHGDTVDPAAMGAYLAAFERIVASPNDTLYVAEVDGVVAGTFQTTLVTSMSGRGATNLIVEAVQTREDMRGRGIGAAMMQHAIVQAKTADARLVQLTSNAAREGAHRFYERLGFAKSHVGFKMCLK</sequence>
<reference evidence="4 5" key="1">
    <citation type="journal article" date="2012" name="J. Bacteriol.">
        <title>Genome Sequence of Nitratireductor pacificus Type Strain pht-3B.</title>
        <authorList>
            <person name="Lai Q."/>
            <person name="Li G."/>
            <person name="Shao Z."/>
        </authorList>
    </citation>
    <scope>NUCLEOTIDE SEQUENCE [LARGE SCALE GENOMIC DNA]</scope>
    <source>
        <strain evidence="5">pht-3B</strain>
    </source>
</reference>
<evidence type="ECO:0000256" key="2">
    <source>
        <dbReference type="ARBA" id="ARBA00023315"/>
    </source>
</evidence>
<keyword evidence="5" id="KW-1185">Reference proteome</keyword>
<evidence type="ECO:0000313" key="4">
    <source>
        <dbReference type="EMBL" id="EKF17295.1"/>
    </source>
</evidence>
<dbReference type="InterPro" id="IPR050832">
    <property type="entry name" value="Bact_Acetyltransf"/>
</dbReference>
<dbReference type="eggNOG" id="COG0456">
    <property type="taxonomic scope" value="Bacteria"/>
</dbReference>
<keyword evidence="2" id="KW-0012">Acyltransferase</keyword>
<keyword evidence="1 4" id="KW-0808">Transferase</keyword>